<evidence type="ECO:0000313" key="10">
    <source>
        <dbReference type="Proteomes" id="UP000188603"/>
    </source>
</evidence>
<dbReference type="Pfam" id="PF00892">
    <property type="entry name" value="EamA"/>
    <property type="match status" value="2"/>
</dbReference>
<proteinExistence type="inferred from homology"/>
<comment type="similarity">
    <text evidence="2">Belongs to the EamA transporter family.</text>
</comment>
<protein>
    <submittedName>
        <fullName evidence="9">EamA family transporter</fullName>
    </submittedName>
</protein>
<dbReference type="Proteomes" id="UP000188603">
    <property type="component" value="Chromosome"/>
</dbReference>
<comment type="subcellular location">
    <subcellularLocation>
        <location evidence="1">Endomembrane system</location>
        <topology evidence="1">Multi-pass membrane protein</topology>
    </subcellularLocation>
</comment>
<name>A0A1U9KBE2_9BACL</name>
<keyword evidence="7" id="KW-0732">Signal</keyword>
<feature type="transmembrane region" description="Helical" evidence="6">
    <location>
        <begin position="146"/>
        <end position="168"/>
    </location>
</feature>
<feature type="transmembrane region" description="Helical" evidence="6">
    <location>
        <begin position="35"/>
        <end position="54"/>
    </location>
</feature>
<sequence>MTRRASSFLVLLAAVLWGTTGTAQAFAPESAHPMAVGAMRLAIGGGALLLFVLMRGKLRKGKGWPVAPTAIAAASMAAYQPLFFSAVATTGVAVGTVVAIGSAPVLAGLLEYIFGGKKPEHKWWISTSLAIGGCVVLFTHPHDAHLVTPTGVAMAVGAGLSFAVYTFVSKQLINGHAPEAVTALVFSLAALFLSPVLFMYPLHWLAETAGWAVALHLGLCATALAYLLFSKGLTGVPAANAVTLALGEPLTAAVLGIVLVGEVLSPFAWLGVGLLLVGLGVLSHPSK</sequence>
<feature type="signal peptide" evidence="7">
    <location>
        <begin position="1"/>
        <end position="25"/>
    </location>
</feature>
<feature type="transmembrane region" description="Helical" evidence="6">
    <location>
        <begin position="267"/>
        <end position="284"/>
    </location>
</feature>
<dbReference type="RefSeq" id="WP_149026907.1">
    <property type="nucleotide sequence ID" value="NZ_CP019699.1"/>
</dbReference>
<accession>A0A1U9KBE2</accession>
<feature type="domain" description="EamA" evidence="8">
    <location>
        <begin position="8"/>
        <end position="138"/>
    </location>
</feature>
<keyword evidence="4 6" id="KW-1133">Transmembrane helix</keyword>
<dbReference type="InterPro" id="IPR037185">
    <property type="entry name" value="EmrE-like"/>
</dbReference>
<evidence type="ECO:0000256" key="5">
    <source>
        <dbReference type="ARBA" id="ARBA00023136"/>
    </source>
</evidence>
<dbReference type="STRING" id="1471761.B0W44_02180"/>
<feature type="transmembrane region" description="Helical" evidence="6">
    <location>
        <begin position="92"/>
        <end position="114"/>
    </location>
</feature>
<feature type="domain" description="EamA" evidence="8">
    <location>
        <begin position="150"/>
        <end position="282"/>
    </location>
</feature>
<evidence type="ECO:0000256" key="1">
    <source>
        <dbReference type="ARBA" id="ARBA00004127"/>
    </source>
</evidence>
<feature type="transmembrane region" description="Helical" evidence="6">
    <location>
        <begin position="123"/>
        <end position="140"/>
    </location>
</feature>
<evidence type="ECO:0000256" key="3">
    <source>
        <dbReference type="ARBA" id="ARBA00022692"/>
    </source>
</evidence>
<dbReference type="EMBL" id="CP019699">
    <property type="protein sequence ID" value="AQS57354.1"/>
    <property type="molecule type" value="Genomic_DNA"/>
</dbReference>
<keyword evidence="5 6" id="KW-0472">Membrane</keyword>
<feature type="transmembrane region" description="Helical" evidence="6">
    <location>
        <begin position="66"/>
        <end position="86"/>
    </location>
</feature>
<evidence type="ECO:0000259" key="8">
    <source>
        <dbReference type="Pfam" id="PF00892"/>
    </source>
</evidence>
<keyword evidence="3 6" id="KW-0812">Transmembrane</keyword>
<dbReference type="InterPro" id="IPR000620">
    <property type="entry name" value="EamA_dom"/>
</dbReference>
<gene>
    <name evidence="9" type="ORF">B0W44_02180</name>
</gene>
<dbReference type="GO" id="GO:0016020">
    <property type="term" value="C:membrane"/>
    <property type="evidence" value="ECO:0007669"/>
    <property type="project" value="UniProtKB-SubCell"/>
</dbReference>
<feature type="transmembrane region" description="Helical" evidence="6">
    <location>
        <begin position="241"/>
        <end position="261"/>
    </location>
</feature>
<organism evidence="9 10">
    <name type="scientific">Novibacillus thermophilus</name>
    <dbReference type="NCBI Taxonomy" id="1471761"/>
    <lineage>
        <taxon>Bacteria</taxon>
        <taxon>Bacillati</taxon>
        <taxon>Bacillota</taxon>
        <taxon>Bacilli</taxon>
        <taxon>Bacillales</taxon>
        <taxon>Thermoactinomycetaceae</taxon>
        <taxon>Novibacillus</taxon>
    </lineage>
</organism>
<dbReference type="PANTHER" id="PTHR32322">
    <property type="entry name" value="INNER MEMBRANE TRANSPORTER"/>
    <property type="match status" value="1"/>
</dbReference>
<feature type="transmembrane region" description="Helical" evidence="6">
    <location>
        <begin position="180"/>
        <end position="202"/>
    </location>
</feature>
<dbReference type="KEGG" id="ntr:B0W44_02180"/>
<evidence type="ECO:0000256" key="2">
    <source>
        <dbReference type="ARBA" id="ARBA00007362"/>
    </source>
</evidence>
<dbReference type="SUPFAM" id="SSF103481">
    <property type="entry name" value="Multidrug resistance efflux transporter EmrE"/>
    <property type="match status" value="2"/>
</dbReference>
<reference evidence="9 10" key="1">
    <citation type="journal article" date="2015" name="Int. J. Syst. Evol. Microbiol.">
        <title>Novibacillus thermophilus gen. nov., sp. nov., a Gram-staining-negative and moderately thermophilic member of the family Thermoactinomycetaceae.</title>
        <authorList>
            <person name="Yang G."/>
            <person name="Chen J."/>
            <person name="Zhou S."/>
        </authorList>
    </citation>
    <scope>NUCLEOTIDE SEQUENCE [LARGE SCALE GENOMIC DNA]</scope>
    <source>
        <strain evidence="9 10">SG-1</strain>
    </source>
</reference>
<evidence type="ECO:0000256" key="6">
    <source>
        <dbReference type="SAM" id="Phobius"/>
    </source>
</evidence>
<dbReference type="OrthoDB" id="9787117at2"/>
<feature type="transmembrane region" description="Helical" evidence="6">
    <location>
        <begin position="208"/>
        <end position="229"/>
    </location>
</feature>
<evidence type="ECO:0000256" key="4">
    <source>
        <dbReference type="ARBA" id="ARBA00022989"/>
    </source>
</evidence>
<dbReference type="PANTHER" id="PTHR32322:SF2">
    <property type="entry name" value="EAMA DOMAIN-CONTAINING PROTEIN"/>
    <property type="match status" value="1"/>
</dbReference>
<dbReference type="AlphaFoldDB" id="A0A1U9KBE2"/>
<evidence type="ECO:0000313" key="9">
    <source>
        <dbReference type="EMBL" id="AQS57354.1"/>
    </source>
</evidence>
<evidence type="ECO:0000256" key="7">
    <source>
        <dbReference type="SAM" id="SignalP"/>
    </source>
</evidence>
<dbReference type="InterPro" id="IPR050638">
    <property type="entry name" value="AA-Vitamin_Transporters"/>
</dbReference>
<keyword evidence="10" id="KW-1185">Reference proteome</keyword>
<feature type="chain" id="PRO_5010712779" evidence="7">
    <location>
        <begin position="26"/>
        <end position="287"/>
    </location>
</feature>